<keyword evidence="3" id="KW-1185">Reference proteome</keyword>
<name>A0A9K3MW78_HELAN</name>
<evidence type="ECO:0000313" key="3">
    <source>
        <dbReference type="Proteomes" id="UP000215914"/>
    </source>
</evidence>
<protein>
    <submittedName>
        <fullName evidence="2">Transcription factor interactor and regulator CCHC(Zn) family</fullName>
    </submittedName>
</protein>
<reference evidence="2" key="2">
    <citation type="submission" date="2020-06" db="EMBL/GenBank/DDBJ databases">
        <title>Helianthus annuus Genome sequencing and assembly Release 2.</title>
        <authorList>
            <person name="Gouzy J."/>
            <person name="Langlade N."/>
            <person name="Munos S."/>
        </authorList>
    </citation>
    <scope>NUCLEOTIDE SEQUENCE</scope>
    <source>
        <tissue evidence="2">Leaves</tissue>
    </source>
</reference>
<dbReference type="PANTHER" id="PTHR47481">
    <property type="match status" value="1"/>
</dbReference>
<feature type="compositionally biased region" description="Gly residues" evidence="1">
    <location>
        <begin position="277"/>
        <end position="286"/>
    </location>
</feature>
<dbReference type="EMBL" id="MNCJ02000327">
    <property type="protein sequence ID" value="KAF5778057.1"/>
    <property type="molecule type" value="Genomic_DNA"/>
</dbReference>
<dbReference type="PANTHER" id="PTHR47481:SF22">
    <property type="entry name" value="RETROTRANSPOSON GAG DOMAIN-CONTAINING PROTEIN"/>
    <property type="match status" value="1"/>
</dbReference>
<comment type="caution">
    <text evidence="2">The sequence shown here is derived from an EMBL/GenBank/DDBJ whole genome shotgun (WGS) entry which is preliminary data.</text>
</comment>
<evidence type="ECO:0000256" key="1">
    <source>
        <dbReference type="SAM" id="MobiDB-lite"/>
    </source>
</evidence>
<feature type="region of interest" description="Disordered" evidence="1">
    <location>
        <begin position="270"/>
        <end position="308"/>
    </location>
</feature>
<dbReference type="AlphaFoldDB" id="A0A9K3MW78"/>
<reference evidence="2" key="1">
    <citation type="journal article" date="2017" name="Nature">
        <title>The sunflower genome provides insights into oil metabolism, flowering and Asterid evolution.</title>
        <authorList>
            <person name="Badouin H."/>
            <person name="Gouzy J."/>
            <person name="Grassa C.J."/>
            <person name="Murat F."/>
            <person name="Staton S.E."/>
            <person name="Cottret L."/>
            <person name="Lelandais-Briere C."/>
            <person name="Owens G.L."/>
            <person name="Carrere S."/>
            <person name="Mayjonade B."/>
            <person name="Legrand L."/>
            <person name="Gill N."/>
            <person name="Kane N.C."/>
            <person name="Bowers J.E."/>
            <person name="Hubner S."/>
            <person name="Bellec A."/>
            <person name="Berard A."/>
            <person name="Berges H."/>
            <person name="Blanchet N."/>
            <person name="Boniface M.C."/>
            <person name="Brunel D."/>
            <person name="Catrice O."/>
            <person name="Chaidir N."/>
            <person name="Claudel C."/>
            <person name="Donnadieu C."/>
            <person name="Faraut T."/>
            <person name="Fievet G."/>
            <person name="Helmstetter N."/>
            <person name="King M."/>
            <person name="Knapp S.J."/>
            <person name="Lai Z."/>
            <person name="Le Paslier M.C."/>
            <person name="Lippi Y."/>
            <person name="Lorenzon L."/>
            <person name="Mandel J.R."/>
            <person name="Marage G."/>
            <person name="Marchand G."/>
            <person name="Marquand E."/>
            <person name="Bret-Mestries E."/>
            <person name="Morien E."/>
            <person name="Nambeesan S."/>
            <person name="Nguyen T."/>
            <person name="Pegot-Espagnet P."/>
            <person name="Pouilly N."/>
            <person name="Raftis F."/>
            <person name="Sallet E."/>
            <person name="Schiex T."/>
            <person name="Thomas J."/>
            <person name="Vandecasteele C."/>
            <person name="Vares D."/>
            <person name="Vear F."/>
            <person name="Vautrin S."/>
            <person name="Crespi M."/>
            <person name="Mangin B."/>
            <person name="Burke J.M."/>
            <person name="Salse J."/>
            <person name="Munos S."/>
            <person name="Vincourt P."/>
            <person name="Rieseberg L.H."/>
            <person name="Langlade N.B."/>
        </authorList>
    </citation>
    <scope>NUCLEOTIDE SEQUENCE</scope>
    <source>
        <tissue evidence="2">Leaves</tissue>
    </source>
</reference>
<dbReference type="Gramene" id="mRNA:HanXRQr2_Chr12g0543041">
    <property type="protein sequence ID" value="mRNA:HanXRQr2_Chr12g0543041"/>
    <property type="gene ID" value="HanXRQr2_Chr12g0543041"/>
</dbReference>
<accession>A0A9K3MW78</accession>
<dbReference type="Proteomes" id="UP000215914">
    <property type="component" value="Unassembled WGS sequence"/>
</dbReference>
<gene>
    <name evidence="2" type="ORF">HanXRQr2_Chr12g0543041</name>
</gene>
<organism evidence="2 3">
    <name type="scientific">Helianthus annuus</name>
    <name type="common">Common sunflower</name>
    <dbReference type="NCBI Taxonomy" id="4232"/>
    <lineage>
        <taxon>Eukaryota</taxon>
        <taxon>Viridiplantae</taxon>
        <taxon>Streptophyta</taxon>
        <taxon>Embryophyta</taxon>
        <taxon>Tracheophyta</taxon>
        <taxon>Spermatophyta</taxon>
        <taxon>Magnoliopsida</taxon>
        <taxon>eudicotyledons</taxon>
        <taxon>Gunneridae</taxon>
        <taxon>Pentapetalae</taxon>
        <taxon>asterids</taxon>
        <taxon>campanulids</taxon>
        <taxon>Asterales</taxon>
        <taxon>Asteraceae</taxon>
        <taxon>Asteroideae</taxon>
        <taxon>Heliantheae alliance</taxon>
        <taxon>Heliantheae</taxon>
        <taxon>Helianthus</taxon>
    </lineage>
</organism>
<evidence type="ECO:0000313" key="2">
    <source>
        <dbReference type="EMBL" id="KAF5778057.1"/>
    </source>
</evidence>
<proteinExistence type="predicted"/>
<sequence length="490" mass="53573">MATSSNSNSSSNMTDFTSNSTQTLPNITSFMPVKLDNDNFLNWQHQALNILRTLGLLHFLNKEIAPPDETEARETWNRSDGYVSAFLTASLSPNLLHLARGTTSASDLWHKLEESFTQQVFAKQNLLRTQFHLLKQEDKSISDYCDSARTIYDSLVAIGDSISEHSLVLQILNGLHTDYQMFITNIENSDYKPNYSQLRAKLLTHEARLKQQQAQISPIAPIAAMTAMNLNSSNPPHSNSQSVTICQICDKVGHRASNCYYRFTPVTQNSQNSNSGGRYGNNGGRWRGNRGRYGGRHGGGGRSGRWSNGDTQRQFSAHMANFDWSRVPMNGNGSLTHSGNFDSRIFGQEFSGSGPRAFNLPTGVTGLSTQAGILGPNPNVTQGNQNQFTSNFGPSLGQQSAPPDQQTFGPHFGPDHFAQWASHTASPHFGLTADLSSICERVDSWVPDSGATAHMTADHSLVFGSVPYTGSERVVVGNDSSRTAAPPHAC</sequence>
<dbReference type="Pfam" id="PF14223">
    <property type="entry name" value="Retrotran_gag_2"/>
    <property type="match status" value="1"/>
</dbReference>